<dbReference type="SMART" id="SM00448">
    <property type="entry name" value="REC"/>
    <property type="match status" value="1"/>
</dbReference>
<dbReference type="GO" id="GO:0000160">
    <property type="term" value="P:phosphorelay signal transduction system"/>
    <property type="evidence" value="ECO:0007669"/>
    <property type="project" value="InterPro"/>
</dbReference>
<gene>
    <name evidence="3" type="ORF">Q9L42_020090</name>
</gene>
<dbReference type="Pfam" id="PF00072">
    <property type="entry name" value="Response_reg"/>
    <property type="match status" value="1"/>
</dbReference>
<dbReference type="PROSITE" id="PS50110">
    <property type="entry name" value="RESPONSE_REGULATORY"/>
    <property type="match status" value="1"/>
</dbReference>
<dbReference type="PANTHER" id="PTHR43228">
    <property type="entry name" value="TWO-COMPONENT RESPONSE REGULATOR"/>
    <property type="match status" value="1"/>
</dbReference>
<reference evidence="3 4" key="1">
    <citation type="journal article" date="2024" name="Microbiology">
        <title>Methylomarinum rosea sp. nov., a novel halophilic methanotrophic bacterium from the hypersaline Lake Elton.</title>
        <authorList>
            <person name="Suleimanov R.Z."/>
            <person name="Oshkin I.Y."/>
            <person name="Danilova O.V."/>
            <person name="Suzina N.E."/>
            <person name="Dedysh S.N."/>
        </authorList>
    </citation>
    <scope>NUCLEOTIDE SEQUENCE [LARGE SCALE GENOMIC DNA]</scope>
    <source>
        <strain evidence="3 4">Ch1-1</strain>
    </source>
</reference>
<evidence type="ECO:0000313" key="3">
    <source>
        <dbReference type="EMBL" id="XBS20613.1"/>
    </source>
</evidence>
<evidence type="ECO:0000313" key="4">
    <source>
        <dbReference type="Proteomes" id="UP001225378"/>
    </source>
</evidence>
<keyword evidence="1" id="KW-0597">Phosphoprotein</keyword>
<dbReference type="CDD" id="cd17589">
    <property type="entry name" value="REC_TPR"/>
    <property type="match status" value="1"/>
</dbReference>
<dbReference type="InterPro" id="IPR011990">
    <property type="entry name" value="TPR-like_helical_dom_sf"/>
</dbReference>
<keyword evidence="4" id="KW-1185">Reference proteome</keyword>
<accession>A0AAU7NUK6</accession>
<dbReference type="InterPro" id="IPR011006">
    <property type="entry name" value="CheY-like_superfamily"/>
</dbReference>
<dbReference type="InterPro" id="IPR052048">
    <property type="entry name" value="ST_Response_Regulator"/>
</dbReference>
<sequence length="546" mass="61747">MKLNLSSKKILIVEDYPVMRKAIKDMLGTLEIQNIAEADNGLNALKEIARGKFDVILCDYNLGNGKNGQQVLEEARLRKILPFTTVFIIISSEQAPGMVLGAMENKPDEYLTKPFNALQLLTRLQKNFRRKEYLHPVEREIDRGNLALAIHHCDRLLNEDDKRMRMPLLKIRGELALNVGDLTKAGEIYHEVLAERELPWARLGLGIIDLQRRNLDQAIATFEGLIHSNPLFMDSYDWLSKAYQADEQPLQAQEILTQAVDLSPTSILRQKKLAATADQNNNVDIAEQAYKTVVKLGKHSIHKSSSDFSSLAKLYSKTHASKQALKTLDDMRQEYINNPEAELRAATLETELYQQLGDDKLSRESFAKVRTLSEELGKNMPKDLQLDLVKACFLNDDQETADHILESLIKNHIDDDQFMDDIRTMQSSVGRDNHSEILIQKTKQELIDINNQGVSLFKQGKSHEAMTLLERAAAKMPKNKTIILNMARIALHDLKTAGPSEEKILLAHSLLKRAKQVGVAHDKIGTMQMEFSRLTHARPANNHDAA</sequence>
<dbReference type="EMBL" id="CP157743">
    <property type="protein sequence ID" value="XBS20613.1"/>
    <property type="molecule type" value="Genomic_DNA"/>
</dbReference>
<dbReference type="AlphaFoldDB" id="A0AAU7NUK6"/>
<dbReference type="Gene3D" id="1.25.40.10">
    <property type="entry name" value="Tetratricopeptide repeat domain"/>
    <property type="match status" value="2"/>
</dbReference>
<dbReference type="SUPFAM" id="SSF52172">
    <property type="entry name" value="CheY-like"/>
    <property type="match status" value="1"/>
</dbReference>
<evidence type="ECO:0000259" key="2">
    <source>
        <dbReference type="PROSITE" id="PS50110"/>
    </source>
</evidence>
<organism evidence="3 4">
    <name type="scientific">Methylomarinum roseum</name>
    <dbReference type="NCBI Taxonomy" id="3067653"/>
    <lineage>
        <taxon>Bacteria</taxon>
        <taxon>Pseudomonadati</taxon>
        <taxon>Pseudomonadota</taxon>
        <taxon>Gammaproteobacteria</taxon>
        <taxon>Methylococcales</taxon>
        <taxon>Methylococcaceae</taxon>
        <taxon>Methylomarinum</taxon>
    </lineage>
</organism>
<dbReference type="SUPFAM" id="SSF48452">
    <property type="entry name" value="TPR-like"/>
    <property type="match status" value="1"/>
</dbReference>
<dbReference type="Gene3D" id="3.40.50.2300">
    <property type="match status" value="1"/>
</dbReference>
<dbReference type="RefSeq" id="WP_349431708.1">
    <property type="nucleotide sequence ID" value="NZ_CP157743.1"/>
</dbReference>
<dbReference type="InterPro" id="IPR001789">
    <property type="entry name" value="Sig_transdc_resp-reg_receiver"/>
</dbReference>
<dbReference type="KEGG" id="mech:Q9L42_020090"/>
<dbReference type="PANTHER" id="PTHR43228:SF1">
    <property type="entry name" value="TWO-COMPONENT RESPONSE REGULATOR ARR22"/>
    <property type="match status" value="1"/>
</dbReference>
<dbReference type="Proteomes" id="UP001225378">
    <property type="component" value="Chromosome"/>
</dbReference>
<proteinExistence type="predicted"/>
<name>A0AAU7NUK6_9GAMM</name>
<protein>
    <submittedName>
        <fullName evidence="3">Response regulator</fullName>
    </submittedName>
</protein>
<evidence type="ECO:0000256" key="1">
    <source>
        <dbReference type="PROSITE-ProRule" id="PRU00169"/>
    </source>
</evidence>
<feature type="modified residue" description="4-aspartylphosphate" evidence="1">
    <location>
        <position position="59"/>
    </location>
</feature>
<feature type="domain" description="Response regulatory" evidence="2">
    <location>
        <begin position="9"/>
        <end position="128"/>
    </location>
</feature>